<keyword evidence="8 19" id="KW-0812">Transmembrane</keyword>
<dbReference type="Ensembl" id="ENSSFOT00015080743.1">
    <property type="protein sequence ID" value="ENSSFOP00015043422.1"/>
    <property type="gene ID" value="ENSSFOG00015001041.2"/>
</dbReference>
<dbReference type="PANTHER" id="PTHR45113:SF1">
    <property type="entry name" value="JUNCTIONAL ADHESION MOLECULE A"/>
    <property type="match status" value="1"/>
</dbReference>
<evidence type="ECO:0000256" key="5">
    <source>
        <dbReference type="ARBA" id="ARBA00022427"/>
    </source>
</evidence>
<reference evidence="22 23" key="1">
    <citation type="submission" date="2019-04" db="EMBL/GenBank/DDBJ databases">
        <authorList>
            <consortium name="Wellcome Sanger Institute Data Sharing"/>
        </authorList>
    </citation>
    <scope>NUCLEOTIDE SEQUENCE [LARGE SCALE GENOMIC DNA]</scope>
</reference>
<dbReference type="AlphaFoldDB" id="A0A8C9VCZ5"/>
<keyword evidence="12 19" id="KW-1133">Transmembrane helix</keyword>
<evidence type="ECO:0000256" key="15">
    <source>
        <dbReference type="ARBA" id="ARBA00023180"/>
    </source>
</evidence>
<keyword evidence="5" id="KW-0796">Tight junction</keyword>
<comment type="subunit">
    <text evidence="18">Interacts with the ninth PDZ domain of MPDZ. Interacts with the first PDZ domain of PARD3. The association between PARD3 and PARD6B probably disrupts this interaction. Interacts with ITGAL (via I-domain). Interacts with CD151.</text>
</comment>
<dbReference type="SMART" id="SM00409">
    <property type="entry name" value="IG"/>
    <property type="match status" value="2"/>
</dbReference>
<evidence type="ECO:0000256" key="12">
    <source>
        <dbReference type="ARBA" id="ARBA00022989"/>
    </source>
</evidence>
<evidence type="ECO:0000256" key="11">
    <source>
        <dbReference type="ARBA" id="ARBA00022949"/>
    </source>
</evidence>
<evidence type="ECO:0000256" key="3">
    <source>
        <dbReference type="ARBA" id="ARBA00008637"/>
    </source>
</evidence>
<dbReference type="InterPro" id="IPR036179">
    <property type="entry name" value="Ig-like_dom_sf"/>
</dbReference>
<dbReference type="SUPFAM" id="SSF48726">
    <property type="entry name" value="Immunoglobulin"/>
    <property type="match status" value="2"/>
</dbReference>
<feature type="domain" description="Ig-like" evidence="21">
    <location>
        <begin position="141"/>
        <end position="235"/>
    </location>
</feature>
<reference evidence="22" key="3">
    <citation type="submission" date="2025-09" db="UniProtKB">
        <authorList>
            <consortium name="Ensembl"/>
        </authorList>
    </citation>
    <scope>IDENTIFICATION</scope>
</reference>
<protein>
    <recommendedName>
        <fullName evidence="4">Junctional adhesion molecule A</fullName>
    </recommendedName>
    <alternativeName>
        <fullName evidence="17">Junctional adhesion molecule 1</fullName>
    </alternativeName>
</protein>
<dbReference type="InterPro" id="IPR003599">
    <property type="entry name" value="Ig_sub"/>
</dbReference>
<dbReference type="Proteomes" id="UP000694397">
    <property type="component" value="Chromosome 10"/>
</dbReference>
<evidence type="ECO:0000313" key="22">
    <source>
        <dbReference type="Ensembl" id="ENSSFOP00015043422.1"/>
    </source>
</evidence>
<comment type="subcellular location">
    <subcellularLocation>
        <location evidence="2">Cell junction</location>
        <location evidence="2">Tight junction</location>
    </subcellularLocation>
    <subcellularLocation>
        <location evidence="1">Cell membrane</location>
        <topology evidence="1">Single-pass type I membrane protein</topology>
    </subcellularLocation>
</comment>
<dbReference type="GO" id="GO:0050892">
    <property type="term" value="P:intestinal absorption"/>
    <property type="evidence" value="ECO:0007669"/>
    <property type="project" value="TreeGrafter"/>
</dbReference>
<keyword evidence="7" id="KW-0597">Phosphoprotein</keyword>
<dbReference type="FunFam" id="2.60.40.10:FF:000342">
    <property type="entry name" value="Junctional adhesion molecule A"/>
    <property type="match status" value="1"/>
</dbReference>
<dbReference type="Pfam" id="PF07686">
    <property type="entry name" value="V-set"/>
    <property type="match status" value="1"/>
</dbReference>
<gene>
    <name evidence="22" type="primary">LOC108928757</name>
</gene>
<keyword evidence="14" id="KW-1015">Disulfide bond</keyword>
<dbReference type="GO" id="GO:0090559">
    <property type="term" value="P:regulation of membrane permeability"/>
    <property type="evidence" value="ECO:0007669"/>
    <property type="project" value="TreeGrafter"/>
</dbReference>
<evidence type="ECO:0000256" key="14">
    <source>
        <dbReference type="ARBA" id="ARBA00023157"/>
    </source>
</evidence>
<reference evidence="22" key="2">
    <citation type="submission" date="2025-08" db="UniProtKB">
        <authorList>
            <consortium name="Ensembl"/>
        </authorList>
    </citation>
    <scope>IDENTIFICATION</scope>
</reference>
<name>A0A8C9VCZ5_SCLFO</name>
<feature type="transmembrane region" description="Helical" evidence="19">
    <location>
        <begin position="245"/>
        <end position="270"/>
    </location>
</feature>
<evidence type="ECO:0000256" key="6">
    <source>
        <dbReference type="ARBA" id="ARBA00022475"/>
    </source>
</evidence>
<evidence type="ECO:0000256" key="19">
    <source>
        <dbReference type="SAM" id="Phobius"/>
    </source>
</evidence>
<evidence type="ECO:0000256" key="4">
    <source>
        <dbReference type="ARBA" id="ARBA00016608"/>
    </source>
</evidence>
<dbReference type="InterPro" id="IPR013783">
    <property type="entry name" value="Ig-like_fold"/>
</dbReference>
<dbReference type="GO" id="GO:0090557">
    <property type="term" value="P:establishment of endothelial intestinal barrier"/>
    <property type="evidence" value="ECO:0007669"/>
    <property type="project" value="TreeGrafter"/>
</dbReference>
<keyword evidence="11" id="KW-0965">Cell junction</keyword>
<evidence type="ECO:0000256" key="2">
    <source>
        <dbReference type="ARBA" id="ARBA00004435"/>
    </source>
</evidence>
<keyword evidence="23" id="KW-1185">Reference proteome</keyword>
<proteinExistence type="inferred from homology"/>
<evidence type="ECO:0000256" key="13">
    <source>
        <dbReference type="ARBA" id="ARBA00023136"/>
    </source>
</evidence>
<dbReference type="GO" id="GO:0005923">
    <property type="term" value="C:bicellular tight junction"/>
    <property type="evidence" value="ECO:0007669"/>
    <property type="project" value="UniProtKB-SubCell"/>
</dbReference>
<feature type="signal peptide" evidence="20">
    <location>
        <begin position="1"/>
        <end position="37"/>
    </location>
</feature>
<feature type="chain" id="PRO_5034566362" description="Junctional adhesion molecule A" evidence="20">
    <location>
        <begin position="38"/>
        <end position="318"/>
    </location>
</feature>
<dbReference type="GO" id="GO:0005886">
    <property type="term" value="C:plasma membrane"/>
    <property type="evidence" value="ECO:0007669"/>
    <property type="project" value="UniProtKB-SubCell"/>
</dbReference>
<dbReference type="SMART" id="SM00408">
    <property type="entry name" value="IGc2"/>
    <property type="match status" value="2"/>
</dbReference>
<dbReference type="PROSITE" id="PS50835">
    <property type="entry name" value="IG_LIKE"/>
    <property type="match status" value="2"/>
</dbReference>
<dbReference type="GeneTree" id="ENSGT00940000159186"/>
<evidence type="ECO:0000256" key="16">
    <source>
        <dbReference type="ARBA" id="ARBA00023319"/>
    </source>
</evidence>
<keyword evidence="16" id="KW-0393">Immunoglobulin domain</keyword>
<dbReference type="InterPro" id="IPR007110">
    <property type="entry name" value="Ig-like_dom"/>
</dbReference>
<evidence type="ECO:0000313" key="23">
    <source>
        <dbReference type="Proteomes" id="UP000694397"/>
    </source>
</evidence>
<evidence type="ECO:0000256" key="18">
    <source>
        <dbReference type="ARBA" id="ARBA00046718"/>
    </source>
</evidence>
<evidence type="ECO:0000256" key="1">
    <source>
        <dbReference type="ARBA" id="ARBA00004251"/>
    </source>
</evidence>
<keyword evidence="13 19" id="KW-0472">Membrane</keyword>
<feature type="domain" description="Ig-like" evidence="21">
    <location>
        <begin position="38"/>
        <end position="136"/>
    </location>
</feature>
<evidence type="ECO:0000256" key="8">
    <source>
        <dbReference type="ARBA" id="ARBA00022692"/>
    </source>
</evidence>
<organism evidence="22 23">
    <name type="scientific">Scleropages formosus</name>
    <name type="common">Asian bonytongue</name>
    <name type="synonym">Osteoglossum formosum</name>
    <dbReference type="NCBI Taxonomy" id="113540"/>
    <lineage>
        <taxon>Eukaryota</taxon>
        <taxon>Metazoa</taxon>
        <taxon>Chordata</taxon>
        <taxon>Craniata</taxon>
        <taxon>Vertebrata</taxon>
        <taxon>Euteleostomi</taxon>
        <taxon>Actinopterygii</taxon>
        <taxon>Neopterygii</taxon>
        <taxon>Teleostei</taxon>
        <taxon>Osteoglossocephala</taxon>
        <taxon>Osteoglossomorpha</taxon>
        <taxon>Osteoglossiformes</taxon>
        <taxon>Osteoglossidae</taxon>
        <taxon>Scleropages</taxon>
    </lineage>
</organism>
<keyword evidence="6" id="KW-1003">Cell membrane</keyword>
<evidence type="ECO:0000256" key="9">
    <source>
        <dbReference type="ARBA" id="ARBA00022729"/>
    </source>
</evidence>
<dbReference type="Gene3D" id="2.60.40.10">
    <property type="entry name" value="Immunoglobulins"/>
    <property type="match status" value="2"/>
</dbReference>
<dbReference type="OrthoDB" id="10031887at2759"/>
<dbReference type="Pfam" id="PF13927">
    <property type="entry name" value="Ig_3"/>
    <property type="match status" value="1"/>
</dbReference>
<evidence type="ECO:0000256" key="10">
    <source>
        <dbReference type="ARBA" id="ARBA00022737"/>
    </source>
</evidence>
<dbReference type="GO" id="GO:0007155">
    <property type="term" value="P:cell adhesion"/>
    <property type="evidence" value="ECO:0007669"/>
    <property type="project" value="InterPro"/>
</dbReference>
<dbReference type="PANTHER" id="PTHR45113">
    <property type="entry name" value="JUNCTIONAL ADHESION MOLECULE A"/>
    <property type="match status" value="1"/>
</dbReference>
<comment type="similarity">
    <text evidence="3">Belongs to the immunoglobulin superfamily.</text>
</comment>
<evidence type="ECO:0000256" key="17">
    <source>
        <dbReference type="ARBA" id="ARBA00030590"/>
    </source>
</evidence>
<evidence type="ECO:0000259" key="21">
    <source>
        <dbReference type="PROSITE" id="PS50835"/>
    </source>
</evidence>
<evidence type="ECO:0000256" key="7">
    <source>
        <dbReference type="ARBA" id="ARBA00022553"/>
    </source>
</evidence>
<sequence length="318" mass="34664">MIIFAKVTEKKVLNSKMFFCCLLFFILLGTGGTGTEAFEVSTSTPVLSIPENAGADLKCFYTADFGSPRVEWKFKDLQGSQLYVIFDNEPTEKYKGRVELYKDGLRFNTVTRKDTGEYICEVSSANNFGDVKIHLIVEVPPSVPVCGVPPSVTTGSHVVLTCNDPTGSPPSTYKWFKDGTPLPEDPSKFVDFKNFSYTVDSKKGTLTFPSVTKADAGKYSCMASNPSGPSQTCLSQEMIVYDVNVGGIVAGVIVALLLVILLALGFWFAFRKGYLQSKTERSQAGYAKPTPSTADEEDVSIAIPTACAESMMNCCRYS</sequence>
<keyword evidence="9 20" id="KW-0732">Signal</keyword>
<dbReference type="InterPro" id="IPR013106">
    <property type="entry name" value="Ig_V-set"/>
</dbReference>
<keyword evidence="10" id="KW-0677">Repeat</keyword>
<dbReference type="InterPro" id="IPR042456">
    <property type="entry name" value="F11R"/>
</dbReference>
<dbReference type="InterPro" id="IPR003598">
    <property type="entry name" value="Ig_sub2"/>
</dbReference>
<keyword evidence="15" id="KW-0325">Glycoprotein</keyword>
<evidence type="ECO:0000256" key="20">
    <source>
        <dbReference type="SAM" id="SignalP"/>
    </source>
</evidence>
<accession>A0A8C9VCZ5</accession>